<evidence type="ECO:0000313" key="3">
    <source>
        <dbReference type="Proteomes" id="UP000219602"/>
    </source>
</evidence>
<dbReference type="AlphaFoldDB" id="A0A2H3FSG3"/>
<organism evidence="2 3">
    <name type="scientific">Fusarium oxysporum f. sp. radicis-cucumerinum</name>
    <dbReference type="NCBI Taxonomy" id="327505"/>
    <lineage>
        <taxon>Eukaryota</taxon>
        <taxon>Fungi</taxon>
        <taxon>Dikarya</taxon>
        <taxon>Ascomycota</taxon>
        <taxon>Pezizomycotina</taxon>
        <taxon>Sordariomycetes</taxon>
        <taxon>Hypocreomycetidae</taxon>
        <taxon>Hypocreales</taxon>
        <taxon>Nectriaceae</taxon>
        <taxon>Fusarium</taxon>
        <taxon>Fusarium oxysporum species complex</taxon>
    </lineage>
</organism>
<feature type="region of interest" description="Disordered" evidence="1">
    <location>
        <begin position="386"/>
        <end position="409"/>
    </location>
</feature>
<dbReference type="EMBL" id="MABQ02000012">
    <property type="protein sequence ID" value="PCD22227.1"/>
    <property type="molecule type" value="Genomic_DNA"/>
</dbReference>
<dbReference type="Proteomes" id="UP000219602">
    <property type="component" value="Chromosome RC"/>
</dbReference>
<comment type="caution">
    <text evidence="2">The sequence shown here is derived from an EMBL/GenBank/DDBJ whole genome shotgun (WGS) entry which is preliminary data.</text>
</comment>
<accession>A0A2H3FSG3</accession>
<evidence type="ECO:0000313" key="2">
    <source>
        <dbReference type="EMBL" id="PCD22227.1"/>
    </source>
</evidence>
<reference evidence="2 3" key="1">
    <citation type="journal article" date="2016" name="Environ. Microbiol.">
        <title>Effector profiles distinguish formae speciales of Fusarium oxysporum.</title>
        <authorList>
            <person name="van Dam P."/>
            <person name="Fokkens L."/>
            <person name="Schmidt S.M."/>
            <person name="Linmans J.H."/>
            <person name="Kistler H.C."/>
            <person name="Ma L.J."/>
            <person name="Rep M."/>
        </authorList>
    </citation>
    <scope>NUCLEOTIDE SEQUENCE [LARGE SCALE GENOMIC DNA]</scope>
    <source>
        <strain evidence="2 3">Forc016</strain>
    </source>
</reference>
<evidence type="ECO:0000256" key="1">
    <source>
        <dbReference type="SAM" id="MobiDB-lite"/>
    </source>
</evidence>
<sequence length="622" mass="70670">MKIPLDIQMNRQDRHFNDAGEQSLAQATQVPLEKYLNREVLEAIWLYSALHRTYIDPEIHLQGIRLSGSEGYSMLLLQSMGQSLSLCLESSQTSGQHIQPVKQSCNIRQCSQEDRSRFNKSNLSIWGCLCLLEHYEKHMPQWLTWPRKYFNTCALIFTLQALGRHGYTLPSNIALDDVASFLNVLISLHSDKLGEDGASSPRRTISRNICYPQLVESLTNYCGSEYRRDDPPISDLDLQFIGDSSSCISQLVEVRDRHHFVENPCPGTPEVYSTKLREYTELQRWVSRLGVPDDLSFYDVHRSLQQFPAARTSVEYWKTKKNGDAAVIYIIKCLAFLGYQASMEAILEDPIRMLANINYAFTLKSVGRGPYELPKTPPFSECEGRIAETSREEGSDTGTPTGERGRQTAKVPNECKYEHTRDAICANLTSVGLAFRREMIDTGHCGDDVVEHTTTLLRACYLLFRAQGADAGRACIKCISDKAMRNYHRYGVEWLVSKTESGLPLDPLPDTLNDRIRACEAKLNIRGFSKLHQLHDGTKFMFKTVMPIIKILEFIPKYSLEKRDSDEVHKAPQAQVIYAAACLLELQCSPEEALPHHHLKLFNIIIQEVDRQGRQATMKATH</sequence>
<gene>
    <name evidence="2" type="ORF">AU210_016017</name>
</gene>
<proteinExistence type="predicted"/>
<reference evidence="2 3" key="2">
    <citation type="journal article" date="2017" name="Sci. Rep.">
        <title>A mobile pathogenicity chromosome in Fusarium oxysporum for infection of multiple cucurbit species.</title>
        <authorList>
            <person name="van Dam P."/>
            <person name="Fokkens L."/>
            <person name="Ayukawa Y."/>
            <person name="van der Gragt M."/>
            <person name="Ter Horst A."/>
            <person name="Brankovics B."/>
            <person name="Houterman P.M."/>
            <person name="Arie T."/>
            <person name="Rep M."/>
        </authorList>
    </citation>
    <scope>NUCLEOTIDE SEQUENCE [LARGE SCALE GENOMIC DNA]</scope>
    <source>
        <strain evidence="2 3">Forc016</strain>
    </source>
</reference>
<name>A0A2H3FSG3_FUSOX</name>
<protein>
    <submittedName>
        <fullName evidence="2">Uncharacterized protein</fullName>
    </submittedName>
</protein>